<evidence type="ECO:0000313" key="1">
    <source>
        <dbReference type="EMBL" id="GII77838.1"/>
    </source>
</evidence>
<dbReference type="EMBL" id="BOOU01000041">
    <property type="protein sequence ID" value="GII77838.1"/>
    <property type="molecule type" value="Genomic_DNA"/>
</dbReference>
<protein>
    <submittedName>
        <fullName evidence="1">Uncharacterized protein</fullName>
    </submittedName>
</protein>
<sequence>MEMPAASAIRASEVPAWPYRATTSMVTPISCARRARSVMVSGRVARARAGVESGGTRPPYRSAEIHLLTEWLDFLPFGQ</sequence>
<proteinExistence type="predicted"/>
<dbReference type="AlphaFoldDB" id="A0A919R1Y0"/>
<comment type="caution">
    <text evidence="1">The sequence shown here is derived from an EMBL/GenBank/DDBJ whole genome shotgun (WGS) entry which is preliminary data.</text>
</comment>
<accession>A0A919R1Y0</accession>
<dbReference type="Proteomes" id="UP000655287">
    <property type="component" value="Unassembled WGS sequence"/>
</dbReference>
<keyword evidence="2" id="KW-1185">Reference proteome</keyword>
<evidence type="ECO:0000313" key="2">
    <source>
        <dbReference type="Proteomes" id="UP000655287"/>
    </source>
</evidence>
<reference evidence="1" key="1">
    <citation type="submission" date="2021-01" db="EMBL/GenBank/DDBJ databases">
        <title>Whole genome shotgun sequence of Sphaerisporangium rufum NBRC 109079.</title>
        <authorList>
            <person name="Komaki H."/>
            <person name="Tamura T."/>
        </authorList>
    </citation>
    <scope>NUCLEOTIDE SEQUENCE</scope>
    <source>
        <strain evidence="1">NBRC 109079</strain>
    </source>
</reference>
<gene>
    <name evidence="1" type="ORF">Sru01_28200</name>
</gene>
<name>A0A919R1Y0_9ACTN</name>
<organism evidence="1 2">
    <name type="scientific">Sphaerisporangium rufum</name>
    <dbReference type="NCBI Taxonomy" id="1381558"/>
    <lineage>
        <taxon>Bacteria</taxon>
        <taxon>Bacillati</taxon>
        <taxon>Actinomycetota</taxon>
        <taxon>Actinomycetes</taxon>
        <taxon>Streptosporangiales</taxon>
        <taxon>Streptosporangiaceae</taxon>
        <taxon>Sphaerisporangium</taxon>
    </lineage>
</organism>